<dbReference type="InterPro" id="IPR001795">
    <property type="entry name" value="RNA-dir_pol_luteovirus"/>
</dbReference>
<reference evidence="2" key="1">
    <citation type="submission" date="2021-09" db="EMBL/GenBank/DDBJ databases">
        <title>RNA virosphere in a marine zooplankton community in the subtropical western North Pacific.</title>
        <authorList>
            <person name="Hirai J."/>
            <person name="Urayama S."/>
            <person name="Takaki Y."/>
            <person name="Hirai M."/>
            <person name="Nagasaki K."/>
            <person name="Nunoura T."/>
        </authorList>
    </citation>
    <scope>NUCLEOTIDE SEQUENCE</scope>
    <source>
        <strain evidence="2">2021-JH01</strain>
    </source>
</reference>
<dbReference type="GO" id="GO:0000166">
    <property type="term" value="F:nucleotide binding"/>
    <property type="evidence" value="ECO:0007669"/>
    <property type="project" value="UniProtKB-KW"/>
</dbReference>
<evidence type="ECO:0000256" key="1">
    <source>
        <dbReference type="ARBA" id="ARBA00022741"/>
    </source>
</evidence>
<dbReference type="GO" id="GO:0003968">
    <property type="term" value="F:RNA-directed RNA polymerase activity"/>
    <property type="evidence" value="ECO:0007669"/>
    <property type="project" value="InterPro"/>
</dbReference>
<dbReference type="Pfam" id="PF02123">
    <property type="entry name" value="RdRP_4"/>
    <property type="match status" value="1"/>
</dbReference>
<sequence>MTFGHEVRSNPRPNNGERISMMATQFDIVRGGRISKQLNKLRSMRAYSNSGERFFGQNKWSREQYEHSMARYDELATMRHNLYAVIMPAGCGKTHLAKKYGMVDVDELIAKQEHDSYVDARGAIIVGKGDWQDHNNVWFSRINETLDLLDYSMPVIIFVHTEETALEIGAKPIAFLKVTETAHEINIKERDPKFREWSRESWRRCKVSERVPNQAVFTSNRDLEAFFLAILNASNIPVGGPHQFSDAIWNESYAHDVPGWILKGERLGDPGVSINLLRQLFNEGKVPKECVDFYVRHSYVPTQFDFGVSMFEWSQALGQMPPCYNEHKDFDTEGDMMKAFPPSSPKEISRANVKVRQLIQTFDIFSHWDCYQIGAWHVGERQTFVSNLLCCWKGITQFTNVAALIFPWFRVCQKDWANKLKTLHSLIRCSRFLMNTEITEKERQALMYMDLLVGRSEYTIDEMSEVRLRESDTYETKHLSYDPDKRMFTNRKYKEDFIVAVEEAYSRLKVTPKAVNVDSFMDFYQRRSTWLTKGGLVYNTLKPFMKTYYASVLDAVANTVLEIKSRHNKKSLFEVWEIGEVLHGVNETNFNITKTQIKYEVGNKDRTLLPGTLAHFIVFTYVLHLAEKQEQVGSVRLNAANEVDIRYVDRKMSEGIYHVLYDWANFNEQHSAWEMGLVIEKLNSLIVAPRDYSFFVEAIVAGMYNMGLHDREGKIHKVWQGLYSGWRGTTWVNTVLNFCYVHVALVNMERLHGASVAIMLDHGGDDIDLGLSDPAYMPQFLEVMDSMLFKANKWKQMFGVRSEFFRNTITDGSMYASPTRALASFVAGDWEGAGRATVRERVVSLLDQIAKLRRRGCSEELCQGLTVSTISHWCKVRDGEEWLSLPPEIIHGRTEDGGLGVPDRDNNVWVLKDKVPEINEEWYKVVVPDYKASRDYVEVLQRDLDKFCMVIERREELARKLAEDSYDIEKAVDHEAWKRLLDFRTEVTDKYEITPDVVDDVIFEGFVVYEIDEQTEKMFDAAARYQEFVSYLTFNERAITKEELVNIMSEGRVGLEALEFQGDIYYARLVPEFIAYRATIFCRDMINQGVLDKLTAGHVFRVICSMSKYVFKHSA</sequence>
<dbReference type="AlphaFoldDB" id="A0A8J9SNH4"/>
<dbReference type="GO" id="GO:0003723">
    <property type="term" value="F:RNA binding"/>
    <property type="evidence" value="ECO:0007669"/>
    <property type="project" value="InterPro"/>
</dbReference>
<dbReference type="InterPro" id="IPR043502">
    <property type="entry name" value="DNA/RNA_pol_sf"/>
</dbReference>
<proteinExistence type="predicted"/>
<protein>
    <submittedName>
        <fullName evidence="2">RdRp</fullName>
    </submittedName>
</protein>
<dbReference type="GO" id="GO:0006351">
    <property type="term" value="P:DNA-templated transcription"/>
    <property type="evidence" value="ECO:0007669"/>
    <property type="project" value="InterPro"/>
</dbReference>
<organism evidence="2">
    <name type="scientific">viral metagenome</name>
    <dbReference type="NCBI Taxonomy" id="1070528"/>
    <lineage>
        <taxon>unclassified sequences</taxon>
        <taxon>metagenomes</taxon>
        <taxon>organismal metagenomes</taxon>
    </lineage>
</organism>
<dbReference type="EMBL" id="LC651635">
    <property type="protein sequence ID" value="BDC16236.1"/>
    <property type="molecule type" value="Genomic_RNA"/>
</dbReference>
<accession>A0A8J9SNH4</accession>
<keyword evidence="1" id="KW-0547">Nucleotide-binding</keyword>
<evidence type="ECO:0000313" key="2">
    <source>
        <dbReference type="EMBL" id="BDC16236.1"/>
    </source>
</evidence>
<name>A0A8J9SNH4_9ZZZZ</name>
<dbReference type="SUPFAM" id="SSF56672">
    <property type="entry name" value="DNA/RNA polymerases"/>
    <property type="match status" value="1"/>
</dbReference>